<evidence type="ECO:0000256" key="9">
    <source>
        <dbReference type="HAMAP-Rule" id="MF_00911"/>
    </source>
</evidence>
<evidence type="ECO:0000256" key="8">
    <source>
        <dbReference type="ARBA" id="ARBA00023306"/>
    </source>
</evidence>
<dbReference type="InterPro" id="IPR013685">
    <property type="entry name" value="POTRA_FtsQ_type"/>
</dbReference>
<keyword evidence="8 9" id="KW-0131">Cell cycle</keyword>
<protein>
    <recommendedName>
        <fullName evidence="9">Cell division protein FtsQ</fullName>
    </recommendedName>
</protein>
<comment type="function">
    <text evidence="9">Essential cell division protein. May link together the upstream cell division proteins, which are predominantly cytoplasmic, with the downstream cell division proteins, which are predominantly periplasmic. May control correct divisome assembly.</text>
</comment>
<keyword evidence="3 9" id="KW-0997">Cell inner membrane</keyword>
<proteinExistence type="inferred from homology"/>
<dbReference type="RefSeq" id="WP_163653051.1">
    <property type="nucleotide sequence ID" value="NZ_JAAGRN010000004.1"/>
</dbReference>
<reference evidence="11" key="1">
    <citation type="submission" date="2020-02" db="EMBL/GenBank/DDBJ databases">
        <authorList>
            <person name="Chen W.-M."/>
        </authorList>
    </citation>
    <scope>NUCLEOTIDE SEQUENCE</scope>
    <source>
        <strain evidence="11">NBD-18</strain>
    </source>
</reference>
<dbReference type="PANTHER" id="PTHR35851">
    <property type="entry name" value="CELL DIVISION PROTEIN FTSQ"/>
    <property type="match status" value="1"/>
</dbReference>
<dbReference type="InterPro" id="IPR026579">
    <property type="entry name" value="FtsQ"/>
</dbReference>
<comment type="similarity">
    <text evidence="9">Belongs to the FtsQ/DivIB family. FtsQ subfamily.</text>
</comment>
<dbReference type="InterPro" id="IPR034746">
    <property type="entry name" value="POTRA"/>
</dbReference>
<dbReference type="Pfam" id="PF08478">
    <property type="entry name" value="POTRA_1"/>
    <property type="match status" value="1"/>
</dbReference>
<dbReference type="AlphaFoldDB" id="A0A6B2QY11"/>
<dbReference type="InterPro" id="IPR005548">
    <property type="entry name" value="Cell_div_FtsQ/DivIB_C"/>
</dbReference>
<comment type="subunit">
    <text evidence="9">Part of a complex composed of FtsB, FtsL and FtsQ.</text>
</comment>
<organism evidence="11">
    <name type="scientific">Sheuella amnicola</name>
    <dbReference type="NCBI Taxonomy" id="2707330"/>
    <lineage>
        <taxon>Bacteria</taxon>
        <taxon>Pseudomonadati</taxon>
        <taxon>Pseudomonadota</taxon>
        <taxon>Betaproteobacteria</taxon>
        <taxon>Burkholderiales</taxon>
        <taxon>Alcaligenaceae</taxon>
        <taxon>Sheuella</taxon>
    </lineage>
</organism>
<comment type="caution">
    <text evidence="11">The sequence shown here is derived from an EMBL/GenBank/DDBJ whole genome shotgun (WGS) entry which is preliminary data.</text>
</comment>
<evidence type="ECO:0000313" key="11">
    <source>
        <dbReference type="EMBL" id="NDY82903.1"/>
    </source>
</evidence>
<dbReference type="Gene3D" id="3.40.50.11690">
    <property type="entry name" value="Cell division protein FtsQ/DivIB"/>
    <property type="match status" value="1"/>
</dbReference>
<keyword evidence="4 9" id="KW-0132">Cell division</keyword>
<feature type="transmembrane region" description="Helical" evidence="9">
    <location>
        <begin position="12"/>
        <end position="32"/>
    </location>
</feature>
<dbReference type="Pfam" id="PF03799">
    <property type="entry name" value="FtsQ_DivIB_C"/>
    <property type="match status" value="1"/>
</dbReference>
<evidence type="ECO:0000256" key="3">
    <source>
        <dbReference type="ARBA" id="ARBA00022519"/>
    </source>
</evidence>
<sequence>MWNEARTINRIANTLAVLAVLAMLAGGVYWLIQRPFFMLRTIEIEPAGNSSLTYVTPENLRTAIAGKLTGNFFTMNLDQAQDVFAEAPWVRSAMVRRIWPDTIRVTIEEQQPFAIWNENQMINTWGQVFTANLGELDDDAVMPQFEGPDGTAGLIVQRYAELERWFAPLDLSVRSINLSDRYALHVTLSNGMTLALGRDPGAEAPDPTAGIPGALSFTARIERFVQAWPTVNQKIGGRPVTNADLRYPTGFALTLAALPENTQPKKKR</sequence>
<comment type="subcellular location">
    <subcellularLocation>
        <location evidence="9">Cell inner membrane</location>
        <topology evidence="9">Single-pass type II membrane protein</topology>
    </subcellularLocation>
    <subcellularLocation>
        <location evidence="1">Membrane</location>
    </subcellularLocation>
    <text evidence="9">Localizes to the division septum.</text>
</comment>
<evidence type="ECO:0000256" key="6">
    <source>
        <dbReference type="ARBA" id="ARBA00022989"/>
    </source>
</evidence>
<evidence type="ECO:0000256" key="5">
    <source>
        <dbReference type="ARBA" id="ARBA00022692"/>
    </source>
</evidence>
<dbReference type="GO" id="GO:0043093">
    <property type="term" value="P:FtsZ-dependent cytokinesis"/>
    <property type="evidence" value="ECO:0007669"/>
    <property type="project" value="UniProtKB-UniRule"/>
</dbReference>
<name>A0A6B2QY11_9BURK</name>
<evidence type="ECO:0000256" key="4">
    <source>
        <dbReference type="ARBA" id="ARBA00022618"/>
    </source>
</evidence>
<dbReference type="GO" id="GO:0005886">
    <property type="term" value="C:plasma membrane"/>
    <property type="evidence" value="ECO:0007669"/>
    <property type="project" value="UniProtKB-SubCell"/>
</dbReference>
<dbReference type="PROSITE" id="PS51779">
    <property type="entry name" value="POTRA"/>
    <property type="match status" value="1"/>
</dbReference>
<dbReference type="GO" id="GO:0090529">
    <property type="term" value="P:cell septum assembly"/>
    <property type="evidence" value="ECO:0007669"/>
    <property type="project" value="InterPro"/>
</dbReference>
<evidence type="ECO:0000256" key="7">
    <source>
        <dbReference type="ARBA" id="ARBA00023136"/>
    </source>
</evidence>
<keyword evidence="2 9" id="KW-1003">Cell membrane</keyword>
<evidence type="ECO:0000256" key="2">
    <source>
        <dbReference type="ARBA" id="ARBA00022475"/>
    </source>
</evidence>
<accession>A0A6B2QY11</accession>
<evidence type="ECO:0000256" key="1">
    <source>
        <dbReference type="ARBA" id="ARBA00004370"/>
    </source>
</evidence>
<gene>
    <name evidence="9" type="primary">ftsQ</name>
    <name evidence="11" type="ORF">G3I67_06630</name>
</gene>
<dbReference type="PANTHER" id="PTHR35851:SF1">
    <property type="entry name" value="CELL DIVISION PROTEIN FTSQ"/>
    <property type="match status" value="1"/>
</dbReference>
<dbReference type="HAMAP" id="MF_00911">
    <property type="entry name" value="FtsQ_subfam"/>
    <property type="match status" value="1"/>
</dbReference>
<dbReference type="GO" id="GO:0032153">
    <property type="term" value="C:cell division site"/>
    <property type="evidence" value="ECO:0007669"/>
    <property type="project" value="UniProtKB-UniRule"/>
</dbReference>
<keyword evidence="7 9" id="KW-0472">Membrane</keyword>
<dbReference type="EMBL" id="JAAGRN010000004">
    <property type="protein sequence ID" value="NDY82903.1"/>
    <property type="molecule type" value="Genomic_DNA"/>
</dbReference>
<keyword evidence="5 9" id="KW-0812">Transmembrane</keyword>
<evidence type="ECO:0000259" key="10">
    <source>
        <dbReference type="PROSITE" id="PS51779"/>
    </source>
</evidence>
<feature type="domain" description="POTRA" evidence="10">
    <location>
        <begin position="37"/>
        <end position="110"/>
    </location>
</feature>
<dbReference type="Gene3D" id="3.10.20.310">
    <property type="entry name" value="membrane protein fhac"/>
    <property type="match status" value="1"/>
</dbReference>
<keyword evidence="6 9" id="KW-1133">Transmembrane helix</keyword>
<dbReference type="InterPro" id="IPR045335">
    <property type="entry name" value="FtsQ_C_sf"/>
</dbReference>